<dbReference type="EMBL" id="JAFEKC020000015">
    <property type="protein sequence ID" value="KAK0510574.1"/>
    <property type="molecule type" value="Genomic_DNA"/>
</dbReference>
<sequence length="414" mass="46490">MEEYQHVGNSAGPARSIKTPDGPKCEQRVTESFSGNGVPGRSECSTFDGSHLRVTETSKVSKYHQQLLGGLPLHIDSGGPNLSMSDGHRMTPGTTPFSVVEKLREGCYGRHNTLNLLDPWTAEGEQAITRPFDYVMSLQGKNVRSQLLSAFNAWLQVDEKSYNIIDKVIGMLHNASLLIDDIQDGSDLRRGSPAAHRVFGTAQTINSANYAYFLAQKELLQLRNPLEAFQIFNDELLNLHRGQGMELFWRDTLTVPTVEHYLQMISNKTGGLFRLAVRLMQSVNPSDHDILPLTELLGLIFQVRDDYRNLCSDEMESTKGFCEDLTEGKFSLPVIHSIRSSTTGNNELLNILKLRTSDRNLKAYALDYMLSRTKSLDYTREVLIHLYQQARTALGHIQGKNVVMEAILDKLMLD</sequence>
<keyword evidence="2" id="KW-0479">Metal-binding</keyword>
<evidence type="ECO:0000256" key="4">
    <source>
        <dbReference type="RuleBase" id="RU004466"/>
    </source>
</evidence>
<dbReference type="Gene3D" id="1.10.600.10">
    <property type="entry name" value="Farnesyl Diphosphate Synthase"/>
    <property type="match status" value="1"/>
</dbReference>
<dbReference type="GO" id="GO:0046872">
    <property type="term" value="F:metal ion binding"/>
    <property type="evidence" value="ECO:0007669"/>
    <property type="project" value="UniProtKB-KW"/>
</dbReference>
<proteinExistence type="inferred from homology"/>
<organism evidence="6 7">
    <name type="scientific">Cladonia borealis</name>
    <dbReference type="NCBI Taxonomy" id="184061"/>
    <lineage>
        <taxon>Eukaryota</taxon>
        <taxon>Fungi</taxon>
        <taxon>Dikarya</taxon>
        <taxon>Ascomycota</taxon>
        <taxon>Pezizomycotina</taxon>
        <taxon>Lecanoromycetes</taxon>
        <taxon>OSLEUM clade</taxon>
        <taxon>Lecanoromycetidae</taxon>
        <taxon>Lecanorales</taxon>
        <taxon>Lecanorineae</taxon>
        <taxon>Cladoniaceae</taxon>
        <taxon>Cladonia</taxon>
    </lineage>
</organism>
<name>A0AA39QZ02_9LECA</name>
<dbReference type="PANTHER" id="PTHR12001">
    <property type="entry name" value="GERANYLGERANYL PYROPHOSPHATE SYNTHASE"/>
    <property type="match status" value="1"/>
</dbReference>
<dbReference type="InterPro" id="IPR000092">
    <property type="entry name" value="Polyprenyl_synt"/>
</dbReference>
<evidence type="ECO:0000256" key="3">
    <source>
        <dbReference type="ARBA" id="ARBA00022842"/>
    </source>
</evidence>
<gene>
    <name evidence="6" type="ORF">JMJ35_007006</name>
</gene>
<dbReference type="GO" id="GO:0008299">
    <property type="term" value="P:isoprenoid biosynthetic process"/>
    <property type="evidence" value="ECO:0007669"/>
    <property type="project" value="InterPro"/>
</dbReference>
<evidence type="ECO:0000256" key="1">
    <source>
        <dbReference type="ARBA" id="ARBA00022679"/>
    </source>
</evidence>
<dbReference type="Proteomes" id="UP001166286">
    <property type="component" value="Unassembled WGS sequence"/>
</dbReference>
<evidence type="ECO:0000313" key="7">
    <source>
        <dbReference type="Proteomes" id="UP001166286"/>
    </source>
</evidence>
<dbReference type="CDD" id="cd00685">
    <property type="entry name" value="Trans_IPPS_HT"/>
    <property type="match status" value="1"/>
</dbReference>
<dbReference type="SFLD" id="SFLDS00005">
    <property type="entry name" value="Isoprenoid_Synthase_Type_I"/>
    <property type="match status" value="1"/>
</dbReference>
<evidence type="ECO:0000256" key="5">
    <source>
        <dbReference type="SAM" id="MobiDB-lite"/>
    </source>
</evidence>
<keyword evidence="7" id="KW-1185">Reference proteome</keyword>
<dbReference type="PROSITE" id="PS00444">
    <property type="entry name" value="POLYPRENYL_SYNTHASE_2"/>
    <property type="match status" value="1"/>
</dbReference>
<dbReference type="PROSITE" id="PS00723">
    <property type="entry name" value="POLYPRENYL_SYNTHASE_1"/>
    <property type="match status" value="1"/>
</dbReference>
<keyword evidence="3" id="KW-0460">Magnesium</keyword>
<protein>
    <submittedName>
        <fullName evidence="6">Uncharacterized protein</fullName>
    </submittedName>
</protein>
<evidence type="ECO:0000313" key="6">
    <source>
        <dbReference type="EMBL" id="KAK0510574.1"/>
    </source>
</evidence>
<comment type="caution">
    <text evidence="6">The sequence shown here is derived from an EMBL/GenBank/DDBJ whole genome shotgun (WGS) entry which is preliminary data.</text>
</comment>
<evidence type="ECO:0000256" key="2">
    <source>
        <dbReference type="ARBA" id="ARBA00022723"/>
    </source>
</evidence>
<comment type="similarity">
    <text evidence="4">Belongs to the FPP/GGPP synthase family.</text>
</comment>
<dbReference type="Pfam" id="PF00348">
    <property type="entry name" value="polyprenyl_synt"/>
    <property type="match status" value="1"/>
</dbReference>
<dbReference type="GO" id="GO:0046165">
    <property type="term" value="P:alcohol biosynthetic process"/>
    <property type="evidence" value="ECO:0007669"/>
    <property type="project" value="UniProtKB-ARBA"/>
</dbReference>
<keyword evidence="1 4" id="KW-0808">Transferase</keyword>
<feature type="region of interest" description="Disordered" evidence="5">
    <location>
        <begin position="1"/>
        <end position="44"/>
    </location>
</feature>
<dbReference type="PANTHER" id="PTHR12001:SF44">
    <property type="entry name" value="GERANYLGERANYL PYROPHOSPHATE SYNTHASE"/>
    <property type="match status" value="1"/>
</dbReference>
<reference evidence="6" key="1">
    <citation type="submission" date="2023-03" db="EMBL/GenBank/DDBJ databases">
        <title>Complete genome of Cladonia borealis.</title>
        <authorList>
            <person name="Park H."/>
        </authorList>
    </citation>
    <scope>NUCLEOTIDE SEQUENCE</scope>
    <source>
        <strain evidence="6">ANT050790</strain>
    </source>
</reference>
<dbReference type="AlphaFoldDB" id="A0AA39QZ02"/>
<dbReference type="SUPFAM" id="SSF48576">
    <property type="entry name" value="Terpenoid synthases"/>
    <property type="match status" value="1"/>
</dbReference>
<dbReference type="GO" id="GO:0004659">
    <property type="term" value="F:prenyltransferase activity"/>
    <property type="evidence" value="ECO:0007669"/>
    <property type="project" value="InterPro"/>
</dbReference>
<dbReference type="InterPro" id="IPR008949">
    <property type="entry name" value="Isoprenoid_synthase_dom_sf"/>
</dbReference>
<dbReference type="GO" id="GO:0043386">
    <property type="term" value="P:mycotoxin biosynthetic process"/>
    <property type="evidence" value="ECO:0007669"/>
    <property type="project" value="UniProtKB-ARBA"/>
</dbReference>
<dbReference type="InterPro" id="IPR033749">
    <property type="entry name" value="Polyprenyl_synt_CS"/>
</dbReference>
<accession>A0AA39QZ02</accession>